<protein>
    <submittedName>
        <fullName evidence="1">Uncharacterized protein</fullName>
    </submittedName>
</protein>
<sequence length="97" mass="11592">MSPECEFQDSINKCGGHSHRLAVRRDKRMRPINRLSRLASRRFPTTRPSLSKSRFRLRCVWRGRAQIDISHMWKSQILNFDFILLITLYPKSKTNFK</sequence>
<evidence type="ECO:0000313" key="2">
    <source>
        <dbReference type="Proteomes" id="UP001054837"/>
    </source>
</evidence>
<dbReference type="AlphaFoldDB" id="A0AAV4NRH5"/>
<dbReference type="Proteomes" id="UP001054837">
    <property type="component" value="Unassembled WGS sequence"/>
</dbReference>
<comment type="caution">
    <text evidence="1">The sequence shown here is derived from an EMBL/GenBank/DDBJ whole genome shotgun (WGS) entry which is preliminary data.</text>
</comment>
<gene>
    <name evidence="1" type="ORF">CDAR_261131</name>
</gene>
<dbReference type="EMBL" id="BPLQ01001994">
    <property type="protein sequence ID" value="GIX87376.1"/>
    <property type="molecule type" value="Genomic_DNA"/>
</dbReference>
<accession>A0AAV4NRH5</accession>
<organism evidence="1 2">
    <name type="scientific">Caerostris darwini</name>
    <dbReference type="NCBI Taxonomy" id="1538125"/>
    <lineage>
        <taxon>Eukaryota</taxon>
        <taxon>Metazoa</taxon>
        <taxon>Ecdysozoa</taxon>
        <taxon>Arthropoda</taxon>
        <taxon>Chelicerata</taxon>
        <taxon>Arachnida</taxon>
        <taxon>Araneae</taxon>
        <taxon>Araneomorphae</taxon>
        <taxon>Entelegynae</taxon>
        <taxon>Araneoidea</taxon>
        <taxon>Araneidae</taxon>
        <taxon>Caerostris</taxon>
    </lineage>
</organism>
<proteinExistence type="predicted"/>
<keyword evidence="2" id="KW-1185">Reference proteome</keyword>
<reference evidence="1 2" key="1">
    <citation type="submission" date="2021-06" db="EMBL/GenBank/DDBJ databases">
        <title>Caerostris darwini draft genome.</title>
        <authorList>
            <person name="Kono N."/>
            <person name="Arakawa K."/>
        </authorList>
    </citation>
    <scope>NUCLEOTIDE SEQUENCE [LARGE SCALE GENOMIC DNA]</scope>
</reference>
<evidence type="ECO:0000313" key="1">
    <source>
        <dbReference type="EMBL" id="GIX87376.1"/>
    </source>
</evidence>
<name>A0AAV4NRH5_9ARAC</name>